<feature type="domain" description="Major facilitator superfamily (MFS) profile" evidence="6">
    <location>
        <begin position="32"/>
        <end position="157"/>
    </location>
</feature>
<gene>
    <name evidence="7" type="ORF">ACFQ08_26520</name>
</gene>
<evidence type="ECO:0000313" key="7">
    <source>
        <dbReference type="EMBL" id="MFD0888110.1"/>
    </source>
</evidence>
<keyword evidence="2 5" id="KW-0812">Transmembrane</keyword>
<dbReference type="Gene3D" id="1.20.1250.20">
    <property type="entry name" value="MFS general substrate transporter like domains"/>
    <property type="match status" value="1"/>
</dbReference>
<comment type="caution">
    <text evidence="7">The sequence shown here is derived from an EMBL/GenBank/DDBJ whole genome shotgun (WGS) entry which is preliminary data.</text>
</comment>
<keyword evidence="4 5" id="KW-0472">Membrane</keyword>
<protein>
    <submittedName>
        <fullName evidence="7">MFS transporter</fullName>
    </submittedName>
</protein>
<name>A0ABW3DZG7_9ACTN</name>
<dbReference type="EMBL" id="JBHTHX010001192">
    <property type="protein sequence ID" value="MFD0888110.1"/>
    <property type="molecule type" value="Genomic_DNA"/>
</dbReference>
<evidence type="ECO:0000256" key="1">
    <source>
        <dbReference type="ARBA" id="ARBA00004651"/>
    </source>
</evidence>
<feature type="transmembrane region" description="Helical" evidence="5">
    <location>
        <begin position="66"/>
        <end position="85"/>
    </location>
</feature>
<keyword evidence="3 5" id="KW-1133">Transmembrane helix</keyword>
<dbReference type="PROSITE" id="PS50850">
    <property type="entry name" value="MFS"/>
    <property type="match status" value="1"/>
</dbReference>
<dbReference type="Proteomes" id="UP001597024">
    <property type="component" value="Unassembled WGS sequence"/>
</dbReference>
<organism evidence="7 8">
    <name type="scientific">Streptosporangium algeriense</name>
    <dbReference type="NCBI Taxonomy" id="1682748"/>
    <lineage>
        <taxon>Bacteria</taxon>
        <taxon>Bacillati</taxon>
        <taxon>Actinomycetota</taxon>
        <taxon>Actinomycetes</taxon>
        <taxon>Streptosporangiales</taxon>
        <taxon>Streptosporangiaceae</taxon>
        <taxon>Streptosporangium</taxon>
    </lineage>
</organism>
<evidence type="ECO:0000256" key="3">
    <source>
        <dbReference type="ARBA" id="ARBA00022989"/>
    </source>
</evidence>
<dbReference type="InterPro" id="IPR011701">
    <property type="entry name" value="MFS"/>
</dbReference>
<keyword evidence="8" id="KW-1185">Reference proteome</keyword>
<proteinExistence type="predicted"/>
<dbReference type="PANTHER" id="PTHR23501:SF154">
    <property type="entry name" value="MULTIDRUG-EFFLUX TRANSPORTER RV1634-RELATED"/>
    <property type="match status" value="1"/>
</dbReference>
<dbReference type="InterPro" id="IPR020846">
    <property type="entry name" value="MFS_dom"/>
</dbReference>
<feature type="transmembrane region" description="Helical" evidence="5">
    <location>
        <begin position="97"/>
        <end position="114"/>
    </location>
</feature>
<dbReference type="InterPro" id="IPR036259">
    <property type="entry name" value="MFS_trans_sf"/>
</dbReference>
<accession>A0ABW3DZG7</accession>
<feature type="transmembrane region" description="Helical" evidence="5">
    <location>
        <begin position="120"/>
        <end position="143"/>
    </location>
</feature>
<feature type="non-terminal residue" evidence="7">
    <location>
        <position position="157"/>
    </location>
</feature>
<evidence type="ECO:0000256" key="5">
    <source>
        <dbReference type="SAM" id="Phobius"/>
    </source>
</evidence>
<evidence type="ECO:0000256" key="2">
    <source>
        <dbReference type="ARBA" id="ARBA00022692"/>
    </source>
</evidence>
<reference evidence="8" key="1">
    <citation type="journal article" date="2019" name="Int. J. Syst. Evol. Microbiol.">
        <title>The Global Catalogue of Microorganisms (GCM) 10K type strain sequencing project: providing services to taxonomists for standard genome sequencing and annotation.</title>
        <authorList>
            <consortium name="The Broad Institute Genomics Platform"/>
            <consortium name="The Broad Institute Genome Sequencing Center for Infectious Disease"/>
            <person name="Wu L."/>
            <person name="Ma J."/>
        </authorList>
    </citation>
    <scope>NUCLEOTIDE SEQUENCE [LARGE SCALE GENOMIC DNA]</scope>
    <source>
        <strain evidence="8">CCUG 62974</strain>
    </source>
</reference>
<evidence type="ECO:0000256" key="4">
    <source>
        <dbReference type="ARBA" id="ARBA00023136"/>
    </source>
</evidence>
<dbReference type="Pfam" id="PF07690">
    <property type="entry name" value="MFS_1"/>
    <property type="match status" value="1"/>
</dbReference>
<evidence type="ECO:0000313" key="8">
    <source>
        <dbReference type="Proteomes" id="UP001597024"/>
    </source>
</evidence>
<evidence type="ECO:0000259" key="6">
    <source>
        <dbReference type="PROSITE" id="PS50850"/>
    </source>
</evidence>
<dbReference type="PANTHER" id="PTHR23501">
    <property type="entry name" value="MAJOR FACILITATOR SUPERFAMILY"/>
    <property type="match status" value="1"/>
</dbReference>
<sequence length="157" mass="16215">MEDTGKTPPPRTENGPRPGSWGDLFHRGHLAVALVLAGGVALYAMNLYLTAALMPSIVEEVGGERYYAWVATGFLMAAVIASMLVSRLLGALGASGAYVLGFLVFAAGAVLNALSPTMELLLVGRVVQGFGGGLLAGLGYAVIRSALPDRLWARAAG</sequence>
<feature type="transmembrane region" description="Helical" evidence="5">
    <location>
        <begin position="30"/>
        <end position="54"/>
    </location>
</feature>
<comment type="subcellular location">
    <subcellularLocation>
        <location evidence="1">Cell membrane</location>
        <topology evidence="1">Multi-pass membrane protein</topology>
    </subcellularLocation>
</comment>
<dbReference type="SUPFAM" id="SSF103473">
    <property type="entry name" value="MFS general substrate transporter"/>
    <property type="match status" value="1"/>
</dbReference>